<evidence type="ECO:0000259" key="1">
    <source>
        <dbReference type="PROSITE" id="PS51372"/>
    </source>
</evidence>
<feature type="domain" description="PRD" evidence="1">
    <location>
        <begin position="16"/>
        <end position="117"/>
    </location>
</feature>
<dbReference type="InterPro" id="IPR011608">
    <property type="entry name" value="PRD"/>
</dbReference>
<name>A0A8B5XY12_9BACI</name>
<accession>A0A8B5XY12</accession>
<dbReference type="Proteomes" id="UP000317770">
    <property type="component" value="Unassembled WGS sequence"/>
</dbReference>
<dbReference type="AlphaFoldDB" id="A0A8B5XY12"/>
<dbReference type="EMBL" id="VNKI01000006">
    <property type="protein sequence ID" value="TVX80036.1"/>
    <property type="molecule type" value="Genomic_DNA"/>
</dbReference>
<organism evidence="2 3">
    <name type="scientific">Peribacillus simplex</name>
    <dbReference type="NCBI Taxonomy" id="1478"/>
    <lineage>
        <taxon>Bacteria</taxon>
        <taxon>Bacillati</taxon>
        <taxon>Bacillota</taxon>
        <taxon>Bacilli</taxon>
        <taxon>Bacillales</taxon>
        <taxon>Bacillaceae</taxon>
        <taxon>Peribacillus</taxon>
    </lineage>
</organism>
<reference evidence="2 3" key="1">
    <citation type="submission" date="2019-07" db="EMBL/GenBank/DDBJ databases">
        <title>Genome assembly of Bacillus simplex strain GGC-P6A.</title>
        <authorList>
            <person name="Jennings M.E."/>
            <person name="Barton H.A."/>
        </authorList>
    </citation>
    <scope>NUCLEOTIDE SEQUENCE [LARGE SCALE GENOMIC DNA]</scope>
    <source>
        <strain evidence="2 3">GGC-P6A</strain>
    </source>
</reference>
<dbReference type="InterPro" id="IPR020044">
    <property type="entry name" value="PRD_EF0829/AHA3910"/>
</dbReference>
<gene>
    <name evidence="2" type="ORF">FQP34_13435</name>
</gene>
<evidence type="ECO:0000313" key="3">
    <source>
        <dbReference type="Proteomes" id="UP000317770"/>
    </source>
</evidence>
<sequence length="117" mass="13623">MKAMLELNHKEVKQIILKSDDEEKCREILNRLQLFITENEMQPTDVQWLSLVSHVSAMVDRSVNGEVIQGFHASLFSEVSHASIEMAEKVCGWITRLHEDEKYLLSIHFENIKNNKQ</sequence>
<proteinExistence type="predicted"/>
<protein>
    <submittedName>
        <fullName evidence="2">PRD domain-containing protein</fullName>
    </submittedName>
</protein>
<dbReference type="Gene3D" id="1.10.1790.10">
    <property type="entry name" value="PRD domain"/>
    <property type="match status" value="1"/>
</dbReference>
<dbReference type="PROSITE" id="PS51372">
    <property type="entry name" value="PRD_2"/>
    <property type="match status" value="1"/>
</dbReference>
<dbReference type="RefSeq" id="WP_144478821.1">
    <property type="nucleotide sequence ID" value="NZ_VNKI01000006.1"/>
</dbReference>
<comment type="caution">
    <text evidence="2">The sequence shown here is derived from an EMBL/GenBank/DDBJ whole genome shotgun (WGS) entry which is preliminary data.</text>
</comment>
<dbReference type="InterPro" id="IPR036634">
    <property type="entry name" value="PRD_sf"/>
</dbReference>
<evidence type="ECO:0000313" key="2">
    <source>
        <dbReference type="EMBL" id="TVX80036.1"/>
    </source>
</evidence>
<dbReference type="NCBIfam" id="TIGR03582">
    <property type="entry name" value="EF_0829"/>
    <property type="match status" value="1"/>
</dbReference>
<dbReference type="GO" id="GO:0006355">
    <property type="term" value="P:regulation of DNA-templated transcription"/>
    <property type="evidence" value="ECO:0007669"/>
    <property type="project" value="InterPro"/>
</dbReference>
<dbReference type="SUPFAM" id="SSF63520">
    <property type="entry name" value="PTS-regulatory domain, PRD"/>
    <property type="match status" value="1"/>
</dbReference>